<gene>
    <name evidence="2" type="ORF">Pfra01_002969900</name>
</gene>
<name>A0A9W6YIJ2_9STRA</name>
<keyword evidence="3" id="KW-1185">Reference proteome</keyword>
<protein>
    <submittedName>
        <fullName evidence="2">Unnamed protein product</fullName>
    </submittedName>
</protein>
<feature type="region of interest" description="Disordered" evidence="1">
    <location>
        <begin position="130"/>
        <end position="160"/>
    </location>
</feature>
<reference evidence="2" key="1">
    <citation type="submission" date="2023-04" db="EMBL/GenBank/DDBJ databases">
        <title>Phytophthora fragariaefolia NBRC 109709.</title>
        <authorList>
            <person name="Ichikawa N."/>
            <person name="Sato H."/>
            <person name="Tonouchi N."/>
        </authorList>
    </citation>
    <scope>NUCLEOTIDE SEQUENCE</scope>
    <source>
        <strain evidence="2">NBRC 109709</strain>
    </source>
</reference>
<dbReference type="AlphaFoldDB" id="A0A9W6YIJ2"/>
<evidence type="ECO:0000313" key="2">
    <source>
        <dbReference type="EMBL" id="GMG16254.1"/>
    </source>
</evidence>
<accession>A0A9W6YIJ2</accession>
<evidence type="ECO:0000313" key="3">
    <source>
        <dbReference type="Proteomes" id="UP001165121"/>
    </source>
</evidence>
<comment type="caution">
    <text evidence="2">The sequence shown here is derived from an EMBL/GenBank/DDBJ whole genome shotgun (WGS) entry which is preliminary data.</text>
</comment>
<proteinExistence type="predicted"/>
<sequence length="160" mass="17852">MTITHDAIGMCETTVMHGKDVMNEVGAARRVAKVPNVDVVLEVGVGREPNRLRGERICCTVGAGDPSREPFERTDFRICRLVGRQSQFGRLVNSSDSDGSHAGPTTRDSDFGRSRIGWWGRFDIERARTRTTSRRLRTVPSTEMTDRRHSASELSDGCEE</sequence>
<feature type="region of interest" description="Disordered" evidence="1">
    <location>
        <begin position="90"/>
        <end position="110"/>
    </location>
</feature>
<organism evidence="2 3">
    <name type="scientific">Phytophthora fragariaefolia</name>
    <dbReference type="NCBI Taxonomy" id="1490495"/>
    <lineage>
        <taxon>Eukaryota</taxon>
        <taxon>Sar</taxon>
        <taxon>Stramenopiles</taxon>
        <taxon>Oomycota</taxon>
        <taxon>Peronosporomycetes</taxon>
        <taxon>Peronosporales</taxon>
        <taxon>Peronosporaceae</taxon>
        <taxon>Phytophthora</taxon>
    </lineage>
</organism>
<dbReference type="Proteomes" id="UP001165121">
    <property type="component" value="Unassembled WGS sequence"/>
</dbReference>
<dbReference type="EMBL" id="BSXT01018926">
    <property type="protein sequence ID" value="GMG16254.1"/>
    <property type="molecule type" value="Genomic_DNA"/>
</dbReference>
<evidence type="ECO:0000256" key="1">
    <source>
        <dbReference type="SAM" id="MobiDB-lite"/>
    </source>
</evidence>